<evidence type="ECO:0000313" key="3">
    <source>
        <dbReference type="EMBL" id="SBO91447.1"/>
    </source>
</evidence>
<dbReference type="InterPro" id="IPR001466">
    <property type="entry name" value="Beta-lactam-related"/>
</dbReference>
<dbReference type="InterPro" id="IPR050491">
    <property type="entry name" value="AmpC-like"/>
</dbReference>
<dbReference type="InterPro" id="IPR012338">
    <property type="entry name" value="Beta-lactam/transpept-like"/>
</dbReference>
<feature type="chain" id="PRO_5038938179" evidence="1">
    <location>
        <begin position="22"/>
        <end position="394"/>
    </location>
</feature>
<keyword evidence="3" id="KW-0378">Hydrolase</keyword>
<sequence>MRRVVAGALLAGAVMTPGVAAADSRVAPAAVAGQERPGVQRAIQAFVDAGFAGVQARVRDERGEWVGTAGVRKLGASAKPPANGSFWAGSVTKSFVATVVLQLVAEGEIGLDEPVAGHLPEFGLDERITVRMLLQHTSGLYNYTGELGPDGVFVPGVAASGKEWVDNRFRSYEPAELVRFALAKPARFEPGAGWSYSNTNYTLAQLLVEQLTGRPLGEELQRRILKPLGLRNTMLPGDRTTLPGPHAHGYYRYQDGEEWKVVDVSRQNLSVVEGAGDILSTTADLQTYFSALNKGRLLPAALLAEMRVPHPDSAGLFGRYGLGTYVLDTGSDCAGVIVNHNGSPPGGYGALMYSSLDGSRTLTASLTSGDADVNVGAVFPGLLDGLVKEVFCGS</sequence>
<organism evidence="3">
    <name type="scientific">Nonomuraea gerenzanensis</name>
    <dbReference type="NCBI Taxonomy" id="93944"/>
    <lineage>
        <taxon>Bacteria</taxon>
        <taxon>Bacillati</taxon>
        <taxon>Actinomycetota</taxon>
        <taxon>Actinomycetes</taxon>
        <taxon>Streptosporangiales</taxon>
        <taxon>Streptosporangiaceae</taxon>
        <taxon>Nonomuraea</taxon>
    </lineage>
</organism>
<dbReference type="Gene3D" id="3.40.710.10">
    <property type="entry name" value="DD-peptidase/beta-lactamase superfamily"/>
    <property type="match status" value="1"/>
</dbReference>
<protein>
    <submittedName>
        <fullName evidence="3">D-alanyl-D-alanine carboxypeptidase</fullName>
        <ecNumber evidence="3">3.4.16.4</ecNumber>
    </submittedName>
</protein>
<keyword evidence="3" id="KW-0121">Carboxypeptidase</keyword>
<dbReference type="EMBL" id="LT559118">
    <property type="protein sequence ID" value="SBO91447.1"/>
    <property type="molecule type" value="Genomic_DNA"/>
</dbReference>
<dbReference type="AlphaFoldDB" id="A0A1M4DY02"/>
<evidence type="ECO:0000259" key="2">
    <source>
        <dbReference type="Pfam" id="PF00144"/>
    </source>
</evidence>
<dbReference type="Pfam" id="PF00144">
    <property type="entry name" value="Beta-lactamase"/>
    <property type="match status" value="1"/>
</dbReference>
<reference evidence="3" key="1">
    <citation type="submission" date="2016-04" db="EMBL/GenBank/DDBJ databases">
        <authorList>
            <person name="Evans L.H."/>
            <person name="Alamgir A."/>
            <person name="Owens N."/>
            <person name="Weber N.D."/>
            <person name="Virtaneva K."/>
            <person name="Barbian K."/>
            <person name="Babar A."/>
            <person name="Rosenke K."/>
        </authorList>
    </citation>
    <scope>NUCLEOTIDE SEQUENCE</scope>
    <source>
        <strain evidence="3">Nono1</strain>
    </source>
</reference>
<dbReference type="PANTHER" id="PTHR46825:SF7">
    <property type="entry name" value="D-ALANYL-D-ALANINE CARBOXYPEPTIDASE"/>
    <property type="match status" value="1"/>
</dbReference>
<keyword evidence="3" id="KW-0645">Protease</keyword>
<dbReference type="GO" id="GO:0009002">
    <property type="term" value="F:serine-type D-Ala-D-Ala carboxypeptidase activity"/>
    <property type="evidence" value="ECO:0007669"/>
    <property type="project" value="UniProtKB-EC"/>
</dbReference>
<proteinExistence type="predicted"/>
<feature type="signal peptide" evidence="1">
    <location>
        <begin position="1"/>
        <end position="21"/>
    </location>
</feature>
<gene>
    <name evidence="3" type="ORF">BN4615_P961</name>
</gene>
<accession>A0A1M4DY02</accession>
<name>A0A1M4DY02_9ACTN</name>
<evidence type="ECO:0000256" key="1">
    <source>
        <dbReference type="SAM" id="SignalP"/>
    </source>
</evidence>
<dbReference type="SUPFAM" id="SSF56601">
    <property type="entry name" value="beta-lactamase/transpeptidase-like"/>
    <property type="match status" value="1"/>
</dbReference>
<dbReference type="PANTHER" id="PTHR46825">
    <property type="entry name" value="D-ALANYL-D-ALANINE-CARBOXYPEPTIDASE/ENDOPEPTIDASE AMPH"/>
    <property type="match status" value="1"/>
</dbReference>
<feature type="domain" description="Beta-lactamase-related" evidence="2">
    <location>
        <begin position="39"/>
        <end position="354"/>
    </location>
</feature>
<keyword evidence="1" id="KW-0732">Signal</keyword>
<dbReference type="EC" id="3.4.16.4" evidence="3"/>